<organism evidence="2 3">
    <name type="scientific">Aphanothece cf. minutissima CCALA 015</name>
    <dbReference type="NCBI Taxonomy" id="2107695"/>
    <lineage>
        <taxon>Bacteria</taxon>
        <taxon>Bacillati</taxon>
        <taxon>Cyanobacteriota</taxon>
        <taxon>Cyanophyceae</taxon>
        <taxon>Oscillatoriophycideae</taxon>
        <taxon>Chroococcales</taxon>
        <taxon>Aphanothecaceae</taxon>
        <taxon>Aphanothece</taxon>
    </lineage>
</organism>
<feature type="transmembrane region" description="Helical" evidence="1">
    <location>
        <begin position="87"/>
        <end position="106"/>
    </location>
</feature>
<evidence type="ECO:0000313" key="2">
    <source>
        <dbReference type="EMBL" id="PSB36720.1"/>
    </source>
</evidence>
<feature type="transmembrane region" description="Helical" evidence="1">
    <location>
        <begin position="32"/>
        <end position="50"/>
    </location>
</feature>
<dbReference type="EMBL" id="PVWP01000008">
    <property type="protein sequence ID" value="PSB36720.1"/>
    <property type="molecule type" value="Genomic_DNA"/>
</dbReference>
<dbReference type="PANTHER" id="PTHR38457:SF1">
    <property type="entry name" value="REGULATOR ABRB-RELATED"/>
    <property type="match status" value="1"/>
</dbReference>
<gene>
    <name evidence="2" type="ORF">C7B81_12350</name>
</gene>
<evidence type="ECO:0000313" key="3">
    <source>
        <dbReference type="Proteomes" id="UP000238218"/>
    </source>
</evidence>
<proteinExistence type="predicted"/>
<dbReference type="Proteomes" id="UP000238218">
    <property type="component" value="Unassembled WGS sequence"/>
</dbReference>
<accession>A0ABX5F5I9</accession>
<feature type="transmembrane region" description="Helical" evidence="1">
    <location>
        <begin position="112"/>
        <end position="131"/>
    </location>
</feature>
<keyword evidence="3" id="KW-1185">Reference proteome</keyword>
<reference evidence="2 3" key="1">
    <citation type="submission" date="2018-02" db="EMBL/GenBank/DDBJ databases">
        <authorList>
            <person name="Moore K."/>
            <person name="Momper L."/>
        </authorList>
    </citation>
    <scope>NUCLEOTIDE SEQUENCE [LARGE SCALE GENOMIC DNA]</scope>
    <source>
        <strain evidence="2 3">CCALA 015</strain>
    </source>
</reference>
<keyword evidence="1" id="KW-1133">Transmembrane helix</keyword>
<comment type="caution">
    <text evidence="2">The sequence shown here is derived from an EMBL/GenBank/DDBJ whole genome shotgun (WGS) entry which is preliminary data.</text>
</comment>
<dbReference type="InterPro" id="IPR017516">
    <property type="entry name" value="AbrB_dup"/>
</dbReference>
<feature type="transmembrane region" description="Helical" evidence="1">
    <location>
        <begin position="143"/>
        <end position="161"/>
    </location>
</feature>
<dbReference type="NCBIfam" id="TIGR03082">
    <property type="entry name" value="Gneg_AbrB_dup"/>
    <property type="match status" value="1"/>
</dbReference>
<sequence>MTTHPEHPLKHLWHGSPRVGPVDRAQRRMNHAWHLLMYALAGLAGGLLALRTGIPAAPLAGALLGAALVSVTGRLEVAQWPVGTRTLLEIGIGTVIGTGLTGTALLELRQLWRPALLITVTLVLTGLVVGLGCSRLMGVNPVVALLGAAPGGISGMSLVGAEFGVGAAVATLHAVRLITVLVILPLVVRLVLPATATPPGG</sequence>
<name>A0ABX5F5I9_9CHRO</name>
<keyword evidence="1" id="KW-0812">Transmembrane</keyword>
<keyword evidence="1" id="KW-0472">Membrane</keyword>
<feature type="transmembrane region" description="Helical" evidence="1">
    <location>
        <begin position="56"/>
        <end position="75"/>
    </location>
</feature>
<dbReference type="RefSeq" id="WP_106222152.1">
    <property type="nucleotide sequence ID" value="NZ_PVWP01000008.1"/>
</dbReference>
<dbReference type="PANTHER" id="PTHR38457">
    <property type="entry name" value="REGULATOR ABRB-RELATED"/>
    <property type="match status" value="1"/>
</dbReference>
<dbReference type="InterPro" id="IPR007820">
    <property type="entry name" value="AbrB_fam"/>
</dbReference>
<dbReference type="Pfam" id="PF05145">
    <property type="entry name" value="AbrB"/>
    <property type="match status" value="1"/>
</dbReference>
<feature type="transmembrane region" description="Helical" evidence="1">
    <location>
        <begin position="173"/>
        <end position="192"/>
    </location>
</feature>
<protein>
    <submittedName>
        <fullName evidence="2">AbrB family transcriptional regulator</fullName>
    </submittedName>
</protein>
<evidence type="ECO:0000256" key="1">
    <source>
        <dbReference type="SAM" id="Phobius"/>
    </source>
</evidence>
<reference evidence="2 3" key="2">
    <citation type="submission" date="2018-03" db="EMBL/GenBank/DDBJ databases">
        <title>The ancient ancestry and fast evolution of plastids.</title>
        <authorList>
            <person name="Moore K.R."/>
            <person name="Magnabosco C."/>
            <person name="Momper L."/>
            <person name="Gold D.A."/>
            <person name="Bosak T."/>
            <person name="Fournier G.P."/>
        </authorList>
    </citation>
    <scope>NUCLEOTIDE SEQUENCE [LARGE SCALE GENOMIC DNA]</scope>
    <source>
        <strain evidence="2 3">CCALA 015</strain>
    </source>
</reference>